<protein>
    <submittedName>
        <fullName evidence="2">Uncharacterized protein</fullName>
    </submittedName>
</protein>
<evidence type="ECO:0000313" key="3">
    <source>
        <dbReference type="Proteomes" id="UP000315010"/>
    </source>
</evidence>
<dbReference type="AlphaFoldDB" id="A0A5C5YXA5"/>
<comment type="caution">
    <text evidence="2">The sequence shown here is derived from an EMBL/GenBank/DDBJ whole genome shotgun (WGS) entry which is preliminary data.</text>
</comment>
<organism evidence="2 3">
    <name type="scientific">Novipirellula herctigrandis</name>
    <dbReference type="NCBI Taxonomy" id="2527986"/>
    <lineage>
        <taxon>Bacteria</taxon>
        <taxon>Pseudomonadati</taxon>
        <taxon>Planctomycetota</taxon>
        <taxon>Planctomycetia</taxon>
        <taxon>Pirellulales</taxon>
        <taxon>Pirellulaceae</taxon>
        <taxon>Novipirellula</taxon>
    </lineage>
</organism>
<keyword evidence="3" id="KW-1185">Reference proteome</keyword>
<reference evidence="2 3" key="1">
    <citation type="submission" date="2019-02" db="EMBL/GenBank/DDBJ databases">
        <title>Deep-cultivation of Planctomycetes and their phenomic and genomic characterization uncovers novel biology.</title>
        <authorList>
            <person name="Wiegand S."/>
            <person name="Jogler M."/>
            <person name="Boedeker C."/>
            <person name="Pinto D."/>
            <person name="Vollmers J."/>
            <person name="Rivas-Marin E."/>
            <person name="Kohn T."/>
            <person name="Peeters S.H."/>
            <person name="Heuer A."/>
            <person name="Rast P."/>
            <person name="Oberbeckmann S."/>
            <person name="Bunk B."/>
            <person name="Jeske O."/>
            <person name="Meyerdierks A."/>
            <person name="Storesund J.E."/>
            <person name="Kallscheuer N."/>
            <person name="Luecker S."/>
            <person name="Lage O.M."/>
            <person name="Pohl T."/>
            <person name="Merkel B.J."/>
            <person name="Hornburger P."/>
            <person name="Mueller R.-W."/>
            <person name="Bruemmer F."/>
            <person name="Labrenz M."/>
            <person name="Spormann A.M."/>
            <person name="Op Den Camp H."/>
            <person name="Overmann J."/>
            <person name="Amann R."/>
            <person name="Jetten M.S.M."/>
            <person name="Mascher T."/>
            <person name="Medema M.H."/>
            <person name="Devos D.P."/>
            <person name="Kaster A.-K."/>
            <person name="Ovreas L."/>
            <person name="Rohde M."/>
            <person name="Galperin M.Y."/>
            <person name="Jogler C."/>
        </authorList>
    </citation>
    <scope>NUCLEOTIDE SEQUENCE [LARGE SCALE GENOMIC DNA]</scope>
    <source>
        <strain evidence="2 3">CA13</strain>
    </source>
</reference>
<feature type="region of interest" description="Disordered" evidence="1">
    <location>
        <begin position="1"/>
        <end position="26"/>
    </location>
</feature>
<evidence type="ECO:0000256" key="1">
    <source>
        <dbReference type="SAM" id="MobiDB-lite"/>
    </source>
</evidence>
<dbReference type="Proteomes" id="UP000315010">
    <property type="component" value="Unassembled WGS sequence"/>
</dbReference>
<gene>
    <name evidence="2" type="ORF">CA13_05810</name>
</gene>
<evidence type="ECO:0000313" key="2">
    <source>
        <dbReference type="EMBL" id="TWT79183.1"/>
    </source>
</evidence>
<proteinExistence type="predicted"/>
<dbReference type="EMBL" id="SJPJ01000001">
    <property type="protein sequence ID" value="TWT79183.1"/>
    <property type="molecule type" value="Genomic_DNA"/>
</dbReference>
<accession>A0A5C5YXA5</accession>
<sequence>MPGGVQISTNEFQFPNPTDHNTPRSNWRTRIGVTDLLPEVAFMRHTEIPSEMRFKS</sequence>
<name>A0A5C5YXA5_9BACT</name>